<dbReference type="EMBL" id="VIVR01000001">
    <property type="protein sequence ID" value="TWE18130.1"/>
    <property type="molecule type" value="Genomic_DNA"/>
</dbReference>
<evidence type="ECO:0000313" key="3">
    <source>
        <dbReference type="Proteomes" id="UP000318416"/>
    </source>
</evidence>
<feature type="region of interest" description="Disordered" evidence="1">
    <location>
        <begin position="238"/>
        <end position="291"/>
    </location>
</feature>
<evidence type="ECO:0000313" key="2">
    <source>
        <dbReference type="EMBL" id="TWE18130.1"/>
    </source>
</evidence>
<feature type="compositionally biased region" description="Low complexity" evidence="1">
    <location>
        <begin position="157"/>
        <end position="183"/>
    </location>
</feature>
<proteinExistence type="predicted"/>
<dbReference type="AlphaFoldDB" id="A0A561ER91"/>
<organism evidence="2 3">
    <name type="scientific">Kitasatospora atroaurantiaca</name>
    <dbReference type="NCBI Taxonomy" id="285545"/>
    <lineage>
        <taxon>Bacteria</taxon>
        <taxon>Bacillati</taxon>
        <taxon>Actinomycetota</taxon>
        <taxon>Actinomycetes</taxon>
        <taxon>Kitasatosporales</taxon>
        <taxon>Streptomycetaceae</taxon>
        <taxon>Kitasatospora</taxon>
    </lineage>
</organism>
<reference evidence="2 3" key="1">
    <citation type="submission" date="2019-06" db="EMBL/GenBank/DDBJ databases">
        <title>Sequencing the genomes of 1000 actinobacteria strains.</title>
        <authorList>
            <person name="Klenk H.-P."/>
        </authorList>
    </citation>
    <scope>NUCLEOTIDE SEQUENCE [LARGE SCALE GENOMIC DNA]</scope>
    <source>
        <strain evidence="2 3">DSM 41649</strain>
    </source>
</reference>
<dbReference type="Proteomes" id="UP000318416">
    <property type="component" value="Unassembled WGS sequence"/>
</dbReference>
<gene>
    <name evidence="2" type="ORF">FB465_3179</name>
</gene>
<sequence>MSTNRSRRIDRDTAEQLLGGAAVGTSAGQAPLTGHAALAGLLAAAAAPAAGDGELPGEQEALAAFREARRNPAPQLRRRTMADTALARAFSAKAVAVAFAATALGGVAFAAGTGNLPAALGGGGRAEDAPVAVHSASGGPSTASGKRGLGGTGVPEPSGTATAGPSAGPGQSGTATGQATGPGDSEAAQLLGLCRTFSQRVAAGGKPKLLLAEPLLAPLLKAAGSAERVDGYCTAAIARSKEGDSTGTPSADPTKDGSTKLPVPLPSKPERTAKASQSPSDGGKQDGGTAR</sequence>
<feature type="region of interest" description="Disordered" evidence="1">
    <location>
        <begin position="121"/>
        <end position="184"/>
    </location>
</feature>
<comment type="caution">
    <text evidence="2">The sequence shown here is derived from an EMBL/GenBank/DDBJ whole genome shotgun (WGS) entry which is preliminary data.</text>
</comment>
<protein>
    <submittedName>
        <fullName evidence="2">Uncharacterized protein</fullName>
    </submittedName>
</protein>
<keyword evidence="3" id="KW-1185">Reference proteome</keyword>
<dbReference type="RefSeq" id="WP_145791245.1">
    <property type="nucleotide sequence ID" value="NZ_BAAABR010000029.1"/>
</dbReference>
<accession>A0A561ER91</accession>
<evidence type="ECO:0000256" key="1">
    <source>
        <dbReference type="SAM" id="MobiDB-lite"/>
    </source>
</evidence>
<name>A0A561ER91_9ACTN</name>
<dbReference type="OrthoDB" id="4234607at2"/>